<dbReference type="EMBL" id="JAPTNG010000002">
    <property type="protein sequence ID" value="MCZ0829987.1"/>
    <property type="molecule type" value="Genomic_DNA"/>
</dbReference>
<feature type="transmembrane region" description="Helical" evidence="1">
    <location>
        <begin position="137"/>
        <end position="165"/>
    </location>
</feature>
<dbReference type="Proteomes" id="UP001067708">
    <property type="component" value="Unassembled WGS sequence"/>
</dbReference>
<protein>
    <submittedName>
        <fullName evidence="2">Uncharacterized protein</fullName>
    </submittedName>
</protein>
<gene>
    <name evidence="2" type="ORF">O0535_04140</name>
</gene>
<organism evidence="2 3">
    <name type="scientific">Brevibacillus halotolerans</name>
    <dbReference type="NCBI Taxonomy" id="1507437"/>
    <lineage>
        <taxon>Bacteria</taxon>
        <taxon>Bacillati</taxon>
        <taxon>Bacillota</taxon>
        <taxon>Bacilli</taxon>
        <taxon>Bacillales</taxon>
        <taxon>Paenibacillaceae</taxon>
        <taxon>Brevibacillus</taxon>
    </lineage>
</organism>
<reference evidence="2" key="1">
    <citation type="submission" date="2022-09" db="EMBL/GenBank/DDBJ databases">
        <title>Genome analysis and characterization of larvicidal activity of Brevibacillus strains.</title>
        <authorList>
            <person name="Patrusheva E.V."/>
            <person name="Izotova A.O."/>
            <person name="Toshchakov S.V."/>
            <person name="Sineoky S.P."/>
        </authorList>
    </citation>
    <scope>NUCLEOTIDE SEQUENCE</scope>
    <source>
        <strain evidence="2">VKPM_B-13244</strain>
    </source>
</reference>
<proteinExistence type="predicted"/>
<keyword evidence="3" id="KW-1185">Reference proteome</keyword>
<feature type="transmembrane region" description="Helical" evidence="1">
    <location>
        <begin position="54"/>
        <end position="74"/>
    </location>
</feature>
<comment type="caution">
    <text evidence="2">The sequence shown here is derived from an EMBL/GenBank/DDBJ whole genome shotgun (WGS) entry which is preliminary data.</text>
</comment>
<name>A0ABT4HTG2_9BACL</name>
<evidence type="ECO:0000313" key="2">
    <source>
        <dbReference type="EMBL" id="MCZ0829987.1"/>
    </source>
</evidence>
<keyword evidence="1" id="KW-1133">Transmembrane helix</keyword>
<dbReference type="RefSeq" id="WP_258416591.1">
    <property type="nucleotide sequence ID" value="NZ_JAPTNG010000002.1"/>
</dbReference>
<evidence type="ECO:0000313" key="3">
    <source>
        <dbReference type="Proteomes" id="UP001067708"/>
    </source>
</evidence>
<sequence length="193" mass="21062">MIFMLLMAGAVVNVALCVIAGGVVFVGAVFFLIGLPASKFSKKWLSPDQIKFTLTVFLTLLTLIIYMMITYWSARTGGRLAFSRSVPINVYMDQAKNLILLGAVQGAFSILAFTWLLPGLIGELGLGKKHIWGVSAGVLLTIAGGSVAWLASMEPLVISLTLVILNRPDLKRKVDMYDIPQRLSRTRDGELVF</sequence>
<feature type="transmembrane region" description="Helical" evidence="1">
    <location>
        <begin position="12"/>
        <end position="34"/>
    </location>
</feature>
<accession>A0ABT4HTG2</accession>
<evidence type="ECO:0000256" key="1">
    <source>
        <dbReference type="SAM" id="Phobius"/>
    </source>
</evidence>
<feature type="transmembrane region" description="Helical" evidence="1">
    <location>
        <begin position="95"/>
        <end position="117"/>
    </location>
</feature>
<keyword evidence="1" id="KW-0812">Transmembrane</keyword>
<keyword evidence="1" id="KW-0472">Membrane</keyword>